<evidence type="ECO:0000259" key="4">
    <source>
        <dbReference type="PROSITE" id="PS50118"/>
    </source>
</evidence>
<feature type="DNA-binding region" description="HMG box" evidence="2">
    <location>
        <begin position="102"/>
        <end position="171"/>
    </location>
</feature>
<keyword evidence="6" id="KW-1185">Reference proteome</keyword>
<dbReference type="EMBL" id="KV878583">
    <property type="protein sequence ID" value="OJJ62409.1"/>
    <property type="molecule type" value="Genomic_DNA"/>
</dbReference>
<protein>
    <recommendedName>
        <fullName evidence="4">HMG box domain-containing protein</fullName>
    </recommendedName>
</protein>
<feature type="region of interest" description="Disordered" evidence="3">
    <location>
        <begin position="181"/>
        <end position="297"/>
    </location>
</feature>
<dbReference type="AlphaFoldDB" id="A0A1L9TSJ1"/>
<dbReference type="PROSITE" id="PS50118">
    <property type="entry name" value="HMG_BOX_2"/>
    <property type="match status" value="1"/>
</dbReference>
<accession>A0A1L9TSJ1</accession>
<dbReference type="InterPro" id="IPR036910">
    <property type="entry name" value="HMG_box_dom_sf"/>
</dbReference>
<keyword evidence="1 2" id="KW-0238">DNA-binding</keyword>
<name>A0A1L9TSJ1_9EURO</name>
<evidence type="ECO:0000313" key="6">
    <source>
        <dbReference type="Proteomes" id="UP000184356"/>
    </source>
</evidence>
<proteinExistence type="predicted"/>
<dbReference type="Proteomes" id="UP000184356">
    <property type="component" value="Unassembled WGS sequence"/>
</dbReference>
<dbReference type="GeneID" id="63767678"/>
<dbReference type="Pfam" id="PF00505">
    <property type="entry name" value="HMG_box"/>
    <property type="match status" value="1"/>
</dbReference>
<dbReference type="InterPro" id="IPR009071">
    <property type="entry name" value="HMG_box_dom"/>
</dbReference>
<dbReference type="PANTHER" id="PTHR48112">
    <property type="entry name" value="HIGH MOBILITY GROUP PROTEIN DSP1"/>
    <property type="match status" value="1"/>
</dbReference>
<dbReference type="SUPFAM" id="SSF47095">
    <property type="entry name" value="HMG-box"/>
    <property type="match status" value="1"/>
</dbReference>
<dbReference type="STRING" id="1036612.A0A1L9TSJ1"/>
<reference evidence="6" key="1">
    <citation type="journal article" date="2017" name="Genome Biol.">
        <title>Comparative genomics reveals high biological diversity and specific adaptations in the industrially and medically important fungal genus Aspergillus.</title>
        <authorList>
            <person name="de Vries R.P."/>
            <person name="Riley R."/>
            <person name="Wiebenga A."/>
            <person name="Aguilar-Osorio G."/>
            <person name="Amillis S."/>
            <person name="Uchima C.A."/>
            <person name="Anderluh G."/>
            <person name="Asadollahi M."/>
            <person name="Askin M."/>
            <person name="Barry K."/>
            <person name="Battaglia E."/>
            <person name="Bayram O."/>
            <person name="Benocci T."/>
            <person name="Braus-Stromeyer S.A."/>
            <person name="Caldana C."/>
            <person name="Canovas D."/>
            <person name="Cerqueira G.C."/>
            <person name="Chen F."/>
            <person name="Chen W."/>
            <person name="Choi C."/>
            <person name="Clum A."/>
            <person name="Dos Santos R.A."/>
            <person name="Damasio A.R."/>
            <person name="Diallinas G."/>
            <person name="Emri T."/>
            <person name="Fekete E."/>
            <person name="Flipphi M."/>
            <person name="Freyberg S."/>
            <person name="Gallo A."/>
            <person name="Gournas C."/>
            <person name="Habgood R."/>
            <person name="Hainaut M."/>
            <person name="Harispe M.L."/>
            <person name="Henrissat B."/>
            <person name="Hilden K.S."/>
            <person name="Hope R."/>
            <person name="Hossain A."/>
            <person name="Karabika E."/>
            <person name="Karaffa L."/>
            <person name="Karanyi Z."/>
            <person name="Krasevec N."/>
            <person name="Kuo A."/>
            <person name="Kusch H."/>
            <person name="LaButti K."/>
            <person name="Lagendijk E.L."/>
            <person name="Lapidus A."/>
            <person name="Levasseur A."/>
            <person name="Lindquist E."/>
            <person name="Lipzen A."/>
            <person name="Logrieco A.F."/>
            <person name="MacCabe A."/>
            <person name="Maekelae M.R."/>
            <person name="Malavazi I."/>
            <person name="Melin P."/>
            <person name="Meyer V."/>
            <person name="Mielnichuk N."/>
            <person name="Miskei M."/>
            <person name="Molnar A.P."/>
            <person name="Mule G."/>
            <person name="Ngan C.Y."/>
            <person name="Orejas M."/>
            <person name="Orosz E."/>
            <person name="Ouedraogo J.P."/>
            <person name="Overkamp K.M."/>
            <person name="Park H.-S."/>
            <person name="Perrone G."/>
            <person name="Piumi F."/>
            <person name="Punt P.J."/>
            <person name="Ram A.F."/>
            <person name="Ramon A."/>
            <person name="Rauscher S."/>
            <person name="Record E."/>
            <person name="Riano-Pachon D.M."/>
            <person name="Robert V."/>
            <person name="Roehrig J."/>
            <person name="Ruller R."/>
            <person name="Salamov A."/>
            <person name="Salih N.S."/>
            <person name="Samson R.A."/>
            <person name="Sandor E."/>
            <person name="Sanguinetti M."/>
            <person name="Schuetze T."/>
            <person name="Sepcic K."/>
            <person name="Shelest E."/>
            <person name="Sherlock G."/>
            <person name="Sophianopoulou V."/>
            <person name="Squina F.M."/>
            <person name="Sun H."/>
            <person name="Susca A."/>
            <person name="Todd R.B."/>
            <person name="Tsang A."/>
            <person name="Unkles S.E."/>
            <person name="van de Wiele N."/>
            <person name="van Rossen-Uffink D."/>
            <person name="Oliveira J.V."/>
            <person name="Vesth T.C."/>
            <person name="Visser J."/>
            <person name="Yu J.-H."/>
            <person name="Zhou M."/>
            <person name="Andersen M.R."/>
            <person name="Archer D.B."/>
            <person name="Baker S.E."/>
            <person name="Benoit I."/>
            <person name="Brakhage A.A."/>
            <person name="Braus G.H."/>
            <person name="Fischer R."/>
            <person name="Frisvad J.C."/>
            <person name="Goldman G.H."/>
            <person name="Houbraken J."/>
            <person name="Oakley B."/>
            <person name="Pocsi I."/>
            <person name="Scazzocchio C."/>
            <person name="Seiboth B."/>
            <person name="vanKuyk P.A."/>
            <person name="Wortman J."/>
            <person name="Dyer P.S."/>
            <person name="Grigoriev I.V."/>
        </authorList>
    </citation>
    <scope>NUCLEOTIDE SEQUENCE [LARGE SCALE GENOMIC DNA]</scope>
    <source>
        <strain evidence="6">CBS 593.65</strain>
    </source>
</reference>
<evidence type="ECO:0000256" key="1">
    <source>
        <dbReference type="ARBA" id="ARBA00023125"/>
    </source>
</evidence>
<feature type="compositionally biased region" description="Acidic residues" evidence="3">
    <location>
        <begin position="198"/>
        <end position="217"/>
    </location>
</feature>
<organism evidence="5 6">
    <name type="scientific">Aspergillus sydowii CBS 593.65</name>
    <dbReference type="NCBI Taxonomy" id="1036612"/>
    <lineage>
        <taxon>Eukaryota</taxon>
        <taxon>Fungi</taxon>
        <taxon>Dikarya</taxon>
        <taxon>Ascomycota</taxon>
        <taxon>Pezizomycotina</taxon>
        <taxon>Eurotiomycetes</taxon>
        <taxon>Eurotiomycetidae</taxon>
        <taxon>Eurotiales</taxon>
        <taxon>Aspergillaceae</taxon>
        <taxon>Aspergillus</taxon>
        <taxon>Aspergillus subgen. Nidulantes</taxon>
    </lineage>
</organism>
<evidence type="ECO:0000313" key="5">
    <source>
        <dbReference type="EMBL" id="OJJ62409.1"/>
    </source>
</evidence>
<evidence type="ECO:0000256" key="3">
    <source>
        <dbReference type="SAM" id="MobiDB-lite"/>
    </source>
</evidence>
<dbReference type="GO" id="GO:0003677">
    <property type="term" value="F:DNA binding"/>
    <property type="evidence" value="ECO:0007669"/>
    <property type="project" value="UniProtKB-UniRule"/>
</dbReference>
<dbReference type="VEuPathDB" id="FungiDB:ASPSYDRAFT_86095"/>
<dbReference type="OrthoDB" id="5550281at2759"/>
<gene>
    <name evidence="5" type="ORF">ASPSYDRAFT_86095</name>
</gene>
<evidence type="ECO:0000256" key="2">
    <source>
        <dbReference type="PROSITE-ProRule" id="PRU00267"/>
    </source>
</evidence>
<dbReference type="InterPro" id="IPR050342">
    <property type="entry name" value="HMGB"/>
</dbReference>
<sequence length="297" mass="32908">MPKNDTKTVTVNVEEFTRTRDSVLASIAQLQSAAFELSRAYINHSNAVLGEENSNVDFTTITNALTASLKEAGLVGAPISGAGGEPGAGEKRKRKRTDPNAPKRTLTPFFLYMHHNRRHIAEELGPNAKPKEVSNEGTRRWAEMPESQKEVWKKLYADNLATYREKVAAYKAGLPYDHDDNDKAADQLHLDVAAAEGTGEEDEEDEEEEEEEEEESSPEPAKEPTPPPPTKRRRSEGKPAKEASSPVTEKKPRNKSPEKKKKGAPAKKDKETPRKTAPVETGKQSKKKRKSEVGNDE</sequence>
<dbReference type="SMART" id="SM00398">
    <property type="entry name" value="HMG"/>
    <property type="match status" value="1"/>
</dbReference>
<feature type="region of interest" description="Disordered" evidence="3">
    <location>
        <begin position="77"/>
        <end position="104"/>
    </location>
</feature>
<dbReference type="GO" id="GO:0005634">
    <property type="term" value="C:nucleus"/>
    <property type="evidence" value="ECO:0007669"/>
    <property type="project" value="UniProtKB-UniRule"/>
</dbReference>
<feature type="domain" description="HMG box" evidence="4">
    <location>
        <begin position="102"/>
        <end position="171"/>
    </location>
</feature>
<dbReference type="RefSeq" id="XP_040706215.1">
    <property type="nucleotide sequence ID" value="XM_040851605.1"/>
</dbReference>
<feature type="compositionally biased region" description="Basic and acidic residues" evidence="3">
    <location>
        <begin position="248"/>
        <end position="257"/>
    </location>
</feature>
<keyword evidence="2" id="KW-0539">Nucleus</keyword>
<dbReference type="Gene3D" id="1.10.30.10">
    <property type="entry name" value="High mobility group box domain"/>
    <property type="match status" value="1"/>
</dbReference>
<dbReference type="PANTHER" id="PTHR48112:SF5">
    <property type="entry name" value="BOX PROTEIN, PUTATIVE (AFU_ORTHOLOGUE AFUA_1G04550)-RELATED"/>
    <property type="match status" value="1"/>
</dbReference>